<sequence>IEKQLPDGTPETTIRKRKERAQKIFYTQDQYYKNTNISKE</sequence>
<dbReference type="Proteomes" id="UP000789405">
    <property type="component" value="Unassembled WGS sequence"/>
</dbReference>
<keyword evidence="3" id="KW-1185">Reference proteome</keyword>
<evidence type="ECO:0000313" key="3">
    <source>
        <dbReference type="Proteomes" id="UP000789405"/>
    </source>
</evidence>
<organism evidence="2 3">
    <name type="scientific">Dentiscutata erythropus</name>
    <dbReference type="NCBI Taxonomy" id="1348616"/>
    <lineage>
        <taxon>Eukaryota</taxon>
        <taxon>Fungi</taxon>
        <taxon>Fungi incertae sedis</taxon>
        <taxon>Mucoromycota</taxon>
        <taxon>Glomeromycotina</taxon>
        <taxon>Glomeromycetes</taxon>
        <taxon>Diversisporales</taxon>
        <taxon>Gigasporaceae</taxon>
        <taxon>Dentiscutata</taxon>
    </lineage>
</organism>
<feature type="non-terminal residue" evidence="2">
    <location>
        <position position="1"/>
    </location>
</feature>
<feature type="region of interest" description="Disordered" evidence="1">
    <location>
        <begin position="1"/>
        <end position="20"/>
    </location>
</feature>
<dbReference type="EMBL" id="CAJVPY010008429">
    <property type="protein sequence ID" value="CAG8695760.1"/>
    <property type="molecule type" value="Genomic_DNA"/>
</dbReference>
<gene>
    <name evidence="2" type="ORF">DERYTH_LOCUS12662</name>
</gene>
<dbReference type="AlphaFoldDB" id="A0A9N9EU62"/>
<name>A0A9N9EU62_9GLOM</name>
<comment type="caution">
    <text evidence="2">The sequence shown here is derived from an EMBL/GenBank/DDBJ whole genome shotgun (WGS) entry which is preliminary data.</text>
</comment>
<evidence type="ECO:0000313" key="2">
    <source>
        <dbReference type="EMBL" id="CAG8695760.1"/>
    </source>
</evidence>
<protein>
    <submittedName>
        <fullName evidence="2">26801_t:CDS:1</fullName>
    </submittedName>
</protein>
<reference evidence="2" key="1">
    <citation type="submission" date="2021-06" db="EMBL/GenBank/DDBJ databases">
        <authorList>
            <person name="Kallberg Y."/>
            <person name="Tangrot J."/>
            <person name="Rosling A."/>
        </authorList>
    </citation>
    <scope>NUCLEOTIDE SEQUENCE</scope>
    <source>
        <strain evidence="2">MA453B</strain>
    </source>
</reference>
<evidence type="ECO:0000256" key="1">
    <source>
        <dbReference type="SAM" id="MobiDB-lite"/>
    </source>
</evidence>
<proteinExistence type="predicted"/>
<accession>A0A9N9EU62</accession>